<evidence type="ECO:0000313" key="3">
    <source>
        <dbReference type="Proteomes" id="UP000664405"/>
    </source>
</evidence>
<organism evidence="2 3">
    <name type="scientific">Thalassospira povalilytica</name>
    <dbReference type="NCBI Taxonomy" id="732237"/>
    <lineage>
        <taxon>Bacteria</taxon>
        <taxon>Pseudomonadati</taxon>
        <taxon>Pseudomonadota</taxon>
        <taxon>Alphaproteobacteria</taxon>
        <taxon>Rhodospirillales</taxon>
        <taxon>Thalassospiraceae</taxon>
        <taxon>Thalassospira</taxon>
    </lineage>
</organism>
<reference evidence="2" key="1">
    <citation type="submission" date="2020-12" db="EMBL/GenBank/DDBJ databases">
        <title>Oil enriched cultivation method for isolating marine PHA-producing bacteria.</title>
        <authorList>
            <person name="Zheng W."/>
            <person name="Yu S."/>
            <person name="Huang Y."/>
        </authorList>
    </citation>
    <scope>NUCLEOTIDE SEQUENCE</scope>
    <source>
        <strain evidence="2">SY-2-3</strain>
    </source>
</reference>
<dbReference type="RefSeq" id="WP_068517140.1">
    <property type="nucleotide sequence ID" value="NZ_JAEKJW010000002.1"/>
</dbReference>
<dbReference type="InterPro" id="IPR009506">
    <property type="entry name" value="YjiS-like"/>
</dbReference>
<comment type="caution">
    <text evidence="2">The sequence shown here is derived from an EMBL/GenBank/DDBJ whole genome shotgun (WGS) entry which is preliminary data.</text>
</comment>
<sequence>MAHQISTQKPFDVATDPFAKRMPFGALIDRIVNYSIEARKRKNQREVLSTLSDAQLEDVGLQRKFDGERWYVERITDRPFPNRNQPQSR</sequence>
<evidence type="ECO:0000259" key="1">
    <source>
        <dbReference type="Pfam" id="PF06568"/>
    </source>
</evidence>
<evidence type="ECO:0000313" key="2">
    <source>
        <dbReference type="EMBL" id="MBN8196579.1"/>
    </source>
</evidence>
<gene>
    <name evidence="2" type="ORF">JF547_08895</name>
</gene>
<dbReference type="EMBL" id="JAEKJW010000002">
    <property type="protein sequence ID" value="MBN8196579.1"/>
    <property type="molecule type" value="Genomic_DNA"/>
</dbReference>
<name>A0A8I1M859_9PROT</name>
<accession>A0A8I1M859</accession>
<feature type="domain" description="YjiS-like" evidence="1">
    <location>
        <begin position="39"/>
        <end position="63"/>
    </location>
</feature>
<protein>
    <submittedName>
        <fullName evidence="2">DUF1127 domain-containing protein</fullName>
    </submittedName>
</protein>
<dbReference type="AlphaFoldDB" id="A0A8I1M859"/>
<dbReference type="Pfam" id="PF06568">
    <property type="entry name" value="YjiS-like"/>
    <property type="match status" value="1"/>
</dbReference>
<proteinExistence type="predicted"/>
<dbReference type="Proteomes" id="UP000664405">
    <property type="component" value="Unassembled WGS sequence"/>
</dbReference>